<dbReference type="InterPro" id="IPR001279">
    <property type="entry name" value="Metallo-B-lactamas"/>
</dbReference>
<dbReference type="AlphaFoldDB" id="X1BM57"/>
<sequence>MKVINITPKFHDIQLDLKGTNFTSTLSSWAYKDDELCFLLDTGPTSSLDTLRNALSKIGIKENDLKYILISHIHQDHAGGVGELIKFFPKAQIICHPKGIKHLINPKKLWEGSLKVLGKVAELYGKILPVPEDRIYYQEELANGKIK</sequence>
<dbReference type="Gene3D" id="3.60.15.10">
    <property type="entry name" value="Ribonuclease Z/Hydroxyacylglutathione hydrolase-like"/>
    <property type="match status" value="1"/>
</dbReference>
<comment type="caution">
    <text evidence="2">The sequence shown here is derived from an EMBL/GenBank/DDBJ whole genome shotgun (WGS) entry which is preliminary data.</text>
</comment>
<organism evidence="2">
    <name type="scientific">marine sediment metagenome</name>
    <dbReference type="NCBI Taxonomy" id="412755"/>
    <lineage>
        <taxon>unclassified sequences</taxon>
        <taxon>metagenomes</taxon>
        <taxon>ecological metagenomes</taxon>
    </lineage>
</organism>
<dbReference type="SUPFAM" id="SSF56281">
    <property type="entry name" value="Metallo-hydrolase/oxidoreductase"/>
    <property type="match status" value="1"/>
</dbReference>
<dbReference type="PANTHER" id="PTHR42951">
    <property type="entry name" value="METALLO-BETA-LACTAMASE DOMAIN-CONTAINING"/>
    <property type="match status" value="1"/>
</dbReference>
<dbReference type="EMBL" id="BART01023731">
    <property type="protein sequence ID" value="GAG96065.1"/>
    <property type="molecule type" value="Genomic_DNA"/>
</dbReference>
<dbReference type="InterPro" id="IPR050855">
    <property type="entry name" value="NDM-1-like"/>
</dbReference>
<gene>
    <name evidence="2" type="ORF">S01H4_43085</name>
</gene>
<dbReference type="InterPro" id="IPR036866">
    <property type="entry name" value="RibonucZ/Hydroxyglut_hydro"/>
</dbReference>
<proteinExistence type="predicted"/>
<dbReference type="Pfam" id="PF00753">
    <property type="entry name" value="Lactamase_B"/>
    <property type="match status" value="1"/>
</dbReference>
<evidence type="ECO:0000313" key="2">
    <source>
        <dbReference type="EMBL" id="GAG96065.1"/>
    </source>
</evidence>
<dbReference type="PANTHER" id="PTHR42951:SF4">
    <property type="entry name" value="ACYL-COENZYME A THIOESTERASE MBLAC2"/>
    <property type="match status" value="1"/>
</dbReference>
<feature type="non-terminal residue" evidence="2">
    <location>
        <position position="147"/>
    </location>
</feature>
<evidence type="ECO:0000259" key="1">
    <source>
        <dbReference type="Pfam" id="PF00753"/>
    </source>
</evidence>
<protein>
    <recommendedName>
        <fullName evidence="1">Metallo-beta-lactamase domain-containing protein</fullName>
    </recommendedName>
</protein>
<reference evidence="2" key="1">
    <citation type="journal article" date="2014" name="Front. Microbiol.">
        <title>High frequency of phylogenetically diverse reductive dehalogenase-homologous genes in deep subseafloor sedimentary metagenomes.</title>
        <authorList>
            <person name="Kawai M."/>
            <person name="Futagami T."/>
            <person name="Toyoda A."/>
            <person name="Takaki Y."/>
            <person name="Nishi S."/>
            <person name="Hori S."/>
            <person name="Arai W."/>
            <person name="Tsubouchi T."/>
            <person name="Morono Y."/>
            <person name="Uchiyama I."/>
            <person name="Ito T."/>
            <person name="Fujiyama A."/>
            <person name="Inagaki F."/>
            <person name="Takami H."/>
        </authorList>
    </citation>
    <scope>NUCLEOTIDE SEQUENCE</scope>
    <source>
        <strain evidence="2">Expedition CK06-06</strain>
    </source>
</reference>
<accession>X1BM57</accession>
<feature type="domain" description="Metallo-beta-lactamase" evidence="1">
    <location>
        <begin position="27"/>
        <end position="129"/>
    </location>
</feature>
<name>X1BM57_9ZZZZ</name>